<dbReference type="PRINTS" id="PR00038">
    <property type="entry name" value="HTHLUXR"/>
</dbReference>
<dbReference type="PANTHER" id="PTHR44688">
    <property type="entry name" value="DNA-BINDING TRANSCRIPTIONAL ACTIVATOR DEVR_DOSR"/>
    <property type="match status" value="1"/>
</dbReference>
<evidence type="ECO:0000256" key="2">
    <source>
        <dbReference type="ARBA" id="ARBA00023125"/>
    </source>
</evidence>
<comment type="caution">
    <text evidence="6">The sequence shown here is derived from an EMBL/GenBank/DDBJ whole genome shotgun (WGS) entry which is preliminary data.</text>
</comment>
<evidence type="ECO:0000256" key="3">
    <source>
        <dbReference type="ARBA" id="ARBA00023159"/>
    </source>
</evidence>
<dbReference type="Pfam" id="PF03472">
    <property type="entry name" value="Autoind_bind"/>
    <property type="match status" value="1"/>
</dbReference>
<dbReference type="InterPro" id="IPR016032">
    <property type="entry name" value="Sig_transdc_resp-reg_C-effctor"/>
</dbReference>
<dbReference type="Pfam" id="PF00196">
    <property type="entry name" value="GerE"/>
    <property type="match status" value="1"/>
</dbReference>
<feature type="domain" description="HTH luxR-type" evidence="5">
    <location>
        <begin position="161"/>
        <end position="226"/>
    </location>
</feature>
<name>A0AA46KBF6_SERMA</name>
<dbReference type="Proteomes" id="UP000320710">
    <property type="component" value="Unassembled WGS sequence"/>
</dbReference>
<reference evidence="6 7" key="2">
    <citation type="submission" date="2019-07" db="EMBL/GenBank/DDBJ databases">
        <title>Investigation of anaerobic lignin degradation for improved lignocellulosic biofuels.</title>
        <authorList>
            <person name="Deangelis K.PhD."/>
        </authorList>
    </citation>
    <scope>NUCLEOTIDE SEQUENCE [LARGE SCALE GENOMIC DNA]</scope>
    <source>
        <strain evidence="6 7">106R</strain>
    </source>
</reference>
<dbReference type="SMART" id="SM00421">
    <property type="entry name" value="HTH_LUXR"/>
    <property type="match status" value="1"/>
</dbReference>
<evidence type="ECO:0000313" key="6">
    <source>
        <dbReference type="EMBL" id="TQI86990.1"/>
    </source>
</evidence>
<dbReference type="EMBL" id="VFMJ01000001">
    <property type="protein sequence ID" value="TQI86990.1"/>
    <property type="molecule type" value="Genomic_DNA"/>
</dbReference>
<dbReference type="GO" id="GO:0006355">
    <property type="term" value="P:regulation of DNA-templated transcription"/>
    <property type="evidence" value="ECO:0007669"/>
    <property type="project" value="InterPro"/>
</dbReference>
<dbReference type="InterPro" id="IPR036693">
    <property type="entry name" value="TF_LuxR_autoind-bd_dom_sf"/>
</dbReference>
<protein>
    <submittedName>
        <fullName evidence="6">LuxR family quorum-sensing system transcriptional regulator ExpR</fullName>
    </submittedName>
</protein>
<dbReference type="CDD" id="cd06170">
    <property type="entry name" value="LuxR_C_like"/>
    <property type="match status" value="1"/>
</dbReference>
<dbReference type="PANTHER" id="PTHR44688:SF16">
    <property type="entry name" value="DNA-BINDING TRANSCRIPTIONAL ACTIVATOR DEVR_DOSR"/>
    <property type="match status" value="1"/>
</dbReference>
<dbReference type="PROSITE" id="PS50043">
    <property type="entry name" value="HTH_LUXR_2"/>
    <property type="match status" value="1"/>
</dbReference>
<evidence type="ECO:0000256" key="4">
    <source>
        <dbReference type="ARBA" id="ARBA00023163"/>
    </source>
</evidence>
<dbReference type="InterPro" id="IPR000792">
    <property type="entry name" value="Tscrpt_reg_LuxR_C"/>
</dbReference>
<keyword evidence="2" id="KW-0238">DNA-binding</keyword>
<sequence length="233" mass="26473">MAVAFANAVAARLHLDGRLHAFSQFKYAYLTFNKHRPDRHLLVSSYPQEWLDIYSANRYQRIDPVVRAAHSRCAPFMWHDTPVTTEDRHYRKIFSQAREYDIVHGCSFVLHDHDNNLAILSISATAADDADLRQLMEDERASLQMVLVDTHQHALALASAEASRTDRLSPREGEILYWASQGKTYHEIALILGIKTGTVKFHIGNAVRKLGVANAKHAIRHCLERQLLAPPET</sequence>
<dbReference type="PROSITE" id="PS00622">
    <property type="entry name" value="HTH_LUXR_1"/>
    <property type="match status" value="1"/>
</dbReference>
<reference evidence="6 7" key="1">
    <citation type="submission" date="2019-06" db="EMBL/GenBank/DDBJ databases">
        <authorList>
            <person name="Deangelis K."/>
            <person name="Huntemann M."/>
            <person name="Clum A."/>
            <person name="Pillay M."/>
            <person name="Palaniappan K."/>
            <person name="Varghese N."/>
            <person name="Mikhailova N."/>
            <person name="Stamatis D."/>
            <person name="Reddy T."/>
            <person name="Daum C."/>
            <person name="Shapiro N."/>
            <person name="Ivanova N."/>
            <person name="Kyrpides N."/>
            <person name="Woyke T."/>
        </authorList>
    </citation>
    <scope>NUCLEOTIDE SEQUENCE [LARGE SCALE GENOMIC DNA]</scope>
    <source>
        <strain evidence="6 7">106R</strain>
    </source>
</reference>
<dbReference type="Gene3D" id="1.10.10.10">
    <property type="entry name" value="Winged helix-like DNA-binding domain superfamily/Winged helix DNA-binding domain"/>
    <property type="match status" value="1"/>
</dbReference>
<dbReference type="InterPro" id="IPR036388">
    <property type="entry name" value="WH-like_DNA-bd_sf"/>
</dbReference>
<proteinExistence type="predicted"/>
<gene>
    <name evidence="6" type="ORF">FHU12_4668</name>
</gene>
<dbReference type="AlphaFoldDB" id="A0AA46KBF6"/>
<keyword evidence="3" id="KW-0010">Activator</keyword>
<dbReference type="SUPFAM" id="SSF75516">
    <property type="entry name" value="Pheromone-binding domain of LuxR-like quorum-sensing transcription factors"/>
    <property type="match status" value="1"/>
</dbReference>
<dbReference type="Gene3D" id="3.30.450.80">
    <property type="entry name" value="Transcription factor LuxR-like, autoinducer-binding domain"/>
    <property type="match status" value="1"/>
</dbReference>
<dbReference type="GO" id="GO:0003677">
    <property type="term" value="F:DNA binding"/>
    <property type="evidence" value="ECO:0007669"/>
    <property type="project" value="UniProtKB-KW"/>
</dbReference>
<keyword evidence="4" id="KW-0804">Transcription</keyword>
<dbReference type="SUPFAM" id="SSF46894">
    <property type="entry name" value="C-terminal effector domain of the bipartite response regulators"/>
    <property type="match status" value="1"/>
</dbReference>
<evidence type="ECO:0000256" key="1">
    <source>
        <dbReference type="ARBA" id="ARBA00023015"/>
    </source>
</evidence>
<organism evidence="6 7">
    <name type="scientific">Serratia marcescens</name>
    <dbReference type="NCBI Taxonomy" id="615"/>
    <lineage>
        <taxon>Bacteria</taxon>
        <taxon>Pseudomonadati</taxon>
        <taxon>Pseudomonadota</taxon>
        <taxon>Gammaproteobacteria</taxon>
        <taxon>Enterobacterales</taxon>
        <taxon>Yersiniaceae</taxon>
        <taxon>Serratia</taxon>
    </lineage>
</organism>
<dbReference type="RefSeq" id="WP_141971984.1">
    <property type="nucleotide sequence ID" value="NZ_JAOCZS010000007.1"/>
</dbReference>
<keyword evidence="1" id="KW-0805">Transcription regulation</keyword>
<dbReference type="InterPro" id="IPR005143">
    <property type="entry name" value="TF_LuxR_autoind-bd_dom"/>
</dbReference>
<evidence type="ECO:0000259" key="5">
    <source>
        <dbReference type="PROSITE" id="PS50043"/>
    </source>
</evidence>
<accession>A0AA46KBF6</accession>
<evidence type="ECO:0000313" key="7">
    <source>
        <dbReference type="Proteomes" id="UP000320710"/>
    </source>
</evidence>